<evidence type="ECO:0000313" key="4">
    <source>
        <dbReference type="Proteomes" id="UP000054248"/>
    </source>
</evidence>
<dbReference type="InterPro" id="IPR050523">
    <property type="entry name" value="AKR_Detox_Biosynth"/>
</dbReference>
<feature type="domain" description="NADP-dependent oxidoreductase" evidence="2">
    <location>
        <begin position="25"/>
        <end position="98"/>
    </location>
</feature>
<dbReference type="InterPro" id="IPR023210">
    <property type="entry name" value="NADP_OxRdtase_dom"/>
</dbReference>
<accession>A0A0C3Q1B6</accession>
<keyword evidence="4" id="KW-1185">Reference proteome</keyword>
<dbReference type="GO" id="GO:0016491">
    <property type="term" value="F:oxidoreductase activity"/>
    <property type="evidence" value="ECO:0007669"/>
    <property type="project" value="UniProtKB-KW"/>
</dbReference>
<dbReference type="OrthoDB" id="48988at2759"/>
<dbReference type="Proteomes" id="UP000054248">
    <property type="component" value="Unassembled WGS sequence"/>
</dbReference>
<reference evidence="3 4" key="1">
    <citation type="submission" date="2014-04" db="EMBL/GenBank/DDBJ databases">
        <authorList>
            <consortium name="DOE Joint Genome Institute"/>
            <person name="Kuo A."/>
            <person name="Girlanda M."/>
            <person name="Perotto S."/>
            <person name="Kohler A."/>
            <person name="Nagy L.G."/>
            <person name="Floudas D."/>
            <person name="Copeland A."/>
            <person name="Barry K.W."/>
            <person name="Cichocki N."/>
            <person name="Veneault-Fourrey C."/>
            <person name="LaButti K."/>
            <person name="Lindquist E.A."/>
            <person name="Lipzen A."/>
            <person name="Lundell T."/>
            <person name="Morin E."/>
            <person name="Murat C."/>
            <person name="Sun H."/>
            <person name="Tunlid A."/>
            <person name="Henrissat B."/>
            <person name="Grigoriev I.V."/>
            <person name="Hibbett D.S."/>
            <person name="Martin F."/>
            <person name="Nordberg H.P."/>
            <person name="Cantor M.N."/>
            <person name="Hua S.X."/>
        </authorList>
    </citation>
    <scope>NUCLEOTIDE SEQUENCE [LARGE SCALE GENOMIC DNA]</scope>
    <source>
        <strain evidence="3 4">MUT 4182</strain>
    </source>
</reference>
<keyword evidence="1" id="KW-0560">Oxidoreductase</keyword>
<dbReference type="AlphaFoldDB" id="A0A0C3Q1B6"/>
<gene>
    <name evidence="3" type="ORF">M407DRAFT_28452</name>
</gene>
<evidence type="ECO:0000256" key="1">
    <source>
        <dbReference type="ARBA" id="ARBA00023002"/>
    </source>
</evidence>
<dbReference type="PANTHER" id="PTHR43364:SF4">
    <property type="entry name" value="NAD(P)-LINKED OXIDOREDUCTASE SUPERFAMILY PROTEIN"/>
    <property type="match status" value="1"/>
</dbReference>
<sequence>MSTAEVPISNMPYVRLGKSGLKVSRLILGCMSYGSPEWQGWVLGEEEGLKHIKAAYDMGINAFDTANVYSNGLSEVILGKAIKQYNLPRDEIVIMTKLWGT</sequence>
<dbReference type="HOGENOM" id="CLU_023205_16_7_1"/>
<reference evidence="4" key="2">
    <citation type="submission" date="2015-01" db="EMBL/GenBank/DDBJ databases">
        <title>Evolutionary Origins and Diversification of the Mycorrhizal Mutualists.</title>
        <authorList>
            <consortium name="DOE Joint Genome Institute"/>
            <consortium name="Mycorrhizal Genomics Consortium"/>
            <person name="Kohler A."/>
            <person name="Kuo A."/>
            <person name="Nagy L.G."/>
            <person name="Floudas D."/>
            <person name="Copeland A."/>
            <person name="Barry K.W."/>
            <person name="Cichocki N."/>
            <person name="Veneault-Fourrey C."/>
            <person name="LaButti K."/>
            <person name="Lindquist E.A."/>
            <person name="Lipzen A."/>
            <person name="Lundell T."/>
            <person name="Morin E."/>
            <person name="Murat C."/>
            <person name="Riley R."/>
            <person name="Ohm R."/>
            <person name="Sun H."/>
            <person name="Tunlid A."/>
            <person name="Henrissat B."/>
            <person name="Grigoriev I.V."/>
            <person name="Hibbett D.S."/>
            <person name="Martin F."/>
        </authorList>
    </citation>
    <scope>NUCLEOTIDE SEQUENCE [LARGE SCALE GENOMIC DNA]</scope>
    <source>
        <strain evidence="4">MUT 4182</strain>
    </source>
</reference>
<dbReference type="InterPro" id="IPR036812">
    <property type="entry name" value="NAD(P)_OxRdtase_dom_sf"/>
</dbReference>
<evidence type="ECO:0000313" key="3">
    <source>
        <dbReference type="EMBL" id="KIO21965.1"/>
    </source>
</evidence>
<dbReference type="Gene3D" id="3.20.20.100">
    <property type="entry name" value="NADP-dependent oxidoreductase domain"/>
    <property type="match status" value="1"/>
</dbReference>
<name>A0A0C3Q1B6_9AGAM</name>
<dbReference type="SUPFAM" id="SSF51430">
    <property type="entry name" value="NAD(P)-linked oxidoreductase"/>
    <property type="match status" value="1"/>
</dbReference>
<dbReference type="PANTHER" id="PTHR43364">
    <property type="entry name" value="NADH-SPECIFIC METHYLGLYOXAL REDUCTASE-RELATED"/>
    <property type="match status" value="1"/>
</dbReference>
<dbReference type="STRING" id="1051891.A0A0C3Q1B6"/>
<feature type="non-terminal residue" evidence="3">
    <location>
        <position position="101"/>
    </location>
</feature>
<evidence type="ECO:0000259" key="2">
    <source>
        <dbReference type="Pfam" id="PF00248"/>
    </source>
</evidence>
<protein>
    <recommendedName>
        <fullName evidence="2">NADP-dependent oxidoreductase domain-containing protein</fullName>
    </recommendedName>
</protein>
<proteinExistence type="predicted"/>
<organism evidence="3 4">
    <name type="scientific">Tulasnella calospora MUT 4182</name>
    <dbReference type="NCBI Taxonomy" id="1051891"/>
    <lineage>
        <taxon>Eukaryota</taxon>
        <taxon>Fungi</taxon>
        <taxon>Dikarya</taxon>
        <taxon>Basidiomycota</taxon>
        <taxon>Agaricomycotina</taxon>
        <taxon>Agaricomycetes</taxon>
        <taxon>Cantharellales</taxon>
        <taxon>Tulasnellaceae</taxon>
        <taxon>Tulasnella</taxon>
    </lineage>
</organism>
<dbReference type="EMBL" id="KN823122">
    <property type="protein sequence ID" value="KIO21965.1"/>
    <property type="molecule type" value="Genomic_DNA"/>
</dbReference>
<dbReference type="Pfam" id="PF00248">
    <property type="entry name" value="Aldo_ket_red"/>
    <property type="match status" value="1"/>
</dbReference>